<accession>A0A3R9M5H1</accession>
<evidence type="ECO:0000259" key="3">
    <source>
        <dbReference type="Pfam" id="PF26303"/>
    </source>
</evidence>
<evidence type="ECO:0000256" key="2">
    <source>
        <dbReference type="SAM" id="SignalP"/>
    </source>
</evidence>
<evidence type="ECO:0000256" key="1">
    <source>
        <dbReference type="SAM" id="MobiDB-lite"/>
    </source>
</evidence>
<dbReference type="AlphaFoldDB" id="A0A3R9M5H1"/>
<dbReference type="RefSeq" id="WP_125426536.1">
    <property type="nucleotide sequence ID" value="NZ_RWIS01000001.1"/>
</dbReference>
<name>A0A3R9M5H1_9BACT</name>
<feature type="chain" id="PRO_5018532690" description="UPF0323 domain-containing protein" evidence="2">
    <location>
        <begin position="34"/>
        <end position="229"/>
    </location>
</feature>
<dbReference type="InterPro" id="IPR059092">
    <property type="entry name" value="UPF0323_dom"/>
</dbReference>
<sequence>MNRPFYRLGDWRRNLFLLTAAASLGLGALPACSSNDSRPDVADSSWDNATADSYSQGVITEMTETQPGQWKITAERPAGKEEVAAILRHFDGKVDTLQGQALQQQMQDYTRRNPENRVGGTSMMDVLMWSGIGYMAGRWLTPNTGYYASPGIFQRNNGWRQTIARERDNEGRGFFGRGFSGSRSSGNAGISASPTVRRTVSRGTFRSSAPRSSRSSGFGSRGGSRGFGG</sequence>
<comment type="caution">
    <text evidence="4">The sequence shown here is derived from an EMBL/GenBank/DDBJ whole genome shotgun (WGS) entry which is preliminary data.</text>
</comment>
<feature type="region of interest" description="Disordered" evidence="1">
    <location>
        <begin position="170"/>
        <end position="229"/>
    </location>
</feature>
<feature type="compositionally biased region" description="Polar residues" evidence="1">
    <location>
        <begin position="187"/>
        <end position="204"/>
    </location>
</feature>
<keyword evidence="2" id="KW-0732">Signal</keyword>
<feature type="signal peptide" evidence="2">
    <location>
        <begin position="1"/>
        <end position="33"/>
    </location>
</feature>
<gene>
    <name evidence="4" type="ORF">EI290_02925</name>
</gene>
<keyword evidence="5" id="KW-1185">Reference proteome</keyword>
<feature type="domain" description="UPF0323" evidence="3">
    <location>
        <begin position="58"/>
        <end position="169"/>
    </location>
</feature>
<dbReference type="Proteomes" id="UP000280066">
    <property type="component" value="Unassembled WGS sequence"/>
</dbReference>
<dbReference type="Pfam" id="PF26303">
    <property type="entry name" value="UPF0323"/>
    <property type="match status" value="1"/>
</dbReference>
<evidence type="ECO:0000313" key="5">
    <source>
        <dbReference type="Proteomes" id="UP000280066"/>
    </source>
</evidence>
<proteinExistence type="predicted"/>
<evidence type="ECO:0000313" key="4">
    <source>
        <dbReference type="EMBL" id="RSK37615.1"/>
    </source>
</evidence>
<feature type="compositionally biased region" description="Low complexity" evidence="1">
    <location>
        <begin position="205"/>
        <end position="218"/>
    </location>
</feature>
<reference evidence="4 5" key="1">
    <citation type="submission" date="2018-12" db="EMBL/GenBank/DDBJ databases">
        <authorList>
            <person name="Feng G."/>
            <person name="Zhu H."/>
        </authorList>
    </citation>
    <scope>NUCLEOTIDE SEQUENCE [LARGE SCALE GENOMIC DNA]</scope>
    <source>
        <strain evidence="4 5">9PBR-2</strain>
    </source>
</reference>
<organism evidence="4 5">
    <name type="scientific">Hymenobacter metallilatus</name>
    <dbReference type="NCBI Taxonomy" id="2493666"/>
    <lineage>
        <taxon>Bacteria</taxon>
        <taxon>Pseudomonadati</taxon>
        <taxon>Bacteroidota</taxon>
        <taxon>Cytophagia</taxon>
        <taxon>Cytophagales</taxon>
        <taxon>Hymenobacteraceae</taxon>
        <taxon>Hymenobacter</taxon>
    </lineage>
</organism>
<dbReference type="OrthoDB" id="957738at2"/>
<protein>
    <recommendedName>
        <fullName evidence="3">UPF0323 domain-containing protein</fullName>
    </recommendedName>
</protein>
<feature type="compositionally biased region" description="Gly residues" evidence="1">
    <location>
        <begin position="219"/>
        <end position="229"/>
    </location>
</feature>
<dbReference type="EMBL" id="RWIS01000001">
    <property type="protein sequence ID" value="RSK37615.1"/>
    <property type="molecule type" value="Genomic_DNA"/>
</dbReference>